<sequence length="91" mass="10242">MEIGNDYGAMGMLYVQEEYRGHGLGKVITSQLAQKYINDGLPAYAFMFKANEISIRMHAKCGFTEIADFDFILYHPKDSAKFAAGIGFLHR</sequence>
<comment type="similarity">
    <text evidence="1">Belongs to the glycine N-acyltransferase family.</text>
</comment>
<evidence type="ECO:0000313" key="4">
    <source>
        <dbReference type="Proteomes" id="UP000735302"/>
    </source>
</evidence>
<organism evidence="3 4">
    <name type="scientific">Plakobranchus ocellatus</name>
    <dbReference type="NCBI Taxonomy" id="259542"/>
    <lineage>
        <taxon>Eukaryota</taxon>
        <taxon>Metazoa</taxon>
        <taxon>Spiralia</taxon>
        <taxon>Lophotrochozoa</taxon>
        <taxon>Mollusca</taxon>
        <taxon>Gastropoda</taxon>
        <taxon>Heterobranchia</taxon>
        <taxon>Euthyneura</taxon>
        <taxon>Panpulmonata</taxon>
        <taxon>Sacoglossa</taxon>
        <taxon>Placobranchoidea</taxon>
        <taxon>Plakobranchidae</taxon>
        <taxon>Plakobranchus</taxon>
    </lineage>
</organism>
<dbReference type="PANTHER" id="PTHR15298:SF1">
    <property type="entry name" value="GLYCINE N-ACYLTRANSFERASE-LIKE PROTEIN"/>
    <property type="match status" value="1"/>
</dbReference>
<reference evidence="3 4" key="1">
    <citation type="journal article" date="2021" name="Elife">
        <title>Chloroplast acquisition without the gene transfer in kleptoplastic sea slugs, Plakobranchus ocellatus.</title>
        <authorList>
            <person name="Maeda T."/>
            <person name="Takahashi S."/>
            <person name="Yoshida T."/>
            <person name="Shimamura S."/>
            <person name="Takaki Y."/>
            <person name="Nagai Y."/>
            <person name="Toyoda A."/>
            <person name="Suzuki Y."/>
            <person name="Arimoto A."/>
            <person name="Ishii H."/>
            <person name="Satoh N."/>
            <person name="Nishiyama T."/>
            <person name="Hasebe M."/>
            <person name="Maruyama T."/>
            <person name="Minagawa J."/>
            <person name="Obokata J."/>
            <person name="Shigenobu S."/>
        </authorList>
    </citation>
    <scope>NUCLEOTIDE SEQUENCE [LARGE SCALE GENOMIC DNA]</scope>
</reference>
<evidence type="ECO:0000256" key="1">
    <source>
        <dbReference type="RuleBase" id="RU368002"/>
    </source>
</evidence>
<dbReference type="AlphaFoldDB" id="A0AAV3YJ56"/>
<dbReference type="PANTHER" id="PTHR15298">
    <property type="entry name" value="L-COA N-ACYLTRANSFERASE-RELATED"/>
    <property type="match status" value="1"/>
</dbReference>
<dbReference type="EC" id="2.3.1.-" evidence="1"/>
<feature type="domain" description="N-acetyltransferase" evidence="2">
    <location>
        <begin position="1"/>
        <end position="84"/>
    </location>
</feature>
<accession>A0AAV3YJ56</accession>
<proteinExistence type="inferred from homology"/>
<dbReference type="InterPro" id="IPR010313">
    <property type="entry name" value="Glycine_N-acyltransferase"/>
</dbReference>
<dbReference type="GO" id="GO:0047961">
    <property type="term" value="F:glycine N-acyltransferase activity"/>
    <property type="evidence" value="ECO:0007669"/>
    <property type="project" value="InterPro"/>
</dbReference>
<dbReference type="SUPFAM" id="SSF55729">
    <property type="entry name" value="Acyl-CoA N-acyltransferases (Nat)"/>
    <property type="match status" value="1"/>
</dbReference>
<dbReference type="Pfam" id="PF08445">
    <property type="entry name" value="FR47"/>
    <property type="match status" value="1"/>
</dbReference>
<dbReference type="Proteomes" id="UP000735302">
    <property type="component" value="Unassembled WGS sequence"/>
</dbReference>
<dbReference type="GO" id="GO:0005739">
    <property type="term" value="C:mitochondrion"/>
    <property type="evidence" value="ECO:0007669"/>
    <property type="project" value="InterPro"/>
</dbReference>
<dbReference type="InterPro" id="IPR000182">
    <property type="entry name" value="GNAT_dom"/>
</dbReference>
<evidence type="ECO:0000313" key="3">
    <source>
        <dbReference type="EMBL" id="GFN87290.1"/>
    </source>
</evidence>
<gene>
    <name evidence="3" type="ORF">PoB_001379600</name>
</gene>
<keyword evidence="1" id="KW-0808">Transferase</keyword>
<comment type="caution">
    <text evidence="3">The sequence shown here is derived from an EMBL/GenBank/DDBJ whole genome shotgun (WGS) entry which is preliminary data.</text>
</comment>
<dbReference type="Gene3D" id="3.40.630.30">
    <property type="match status" value="1"/>
</dbReference>
<protein>
    <recommendedName>
        <fullName evidence="1">Glycine N-acyltransferase-like protein</fullName>
        <ecNumber evidence="1">2.3.1.-</ecNumber>
    </recommendedName>
</protein>
<dbReference type="EMBL" id="BLXT01001699">
    <property type="protein sequence ID" value="GFN87290.1"/>
    <property type="molecule type" value="Genomic_DNA"/>
</dbReference>
<dbReference type="InterPro" id="IPR016181">
    <property type="entry name" value="Acyl_CoA_acyltransferase"/>
</dbReference>
<keyword evidence="1" id="KW-0012">Acyltransferase</keyword>
<keyword evidence="4" id="KW-1185">Reference proteome</keyword>
<evidence type="ECO:0000259" key="2">
    <source>
        <dbReference type="PROSITE" id="PS51186"/>
    </source>
</evidence>
<dbReference type="InterPro" id="IPR013653">
    <property type="entry name" value="GCN5-like_dom"/>
</dbReference>
<name>A0AAV3YJ56_9GAST</name>
<dbReference type="PROSITE" id="PS51186">
    <property type="entry name" value="GNAT"/>
    <property type="match status" value="1"/>
</dbReference>